<feature type="compositionally biased region" description="Basic and acidic residues" evidence="1">
    <location>
        <begin position="449"/>
        <end position="473"/>
    </location>
</feature>
<feature type="region of interest" description="Disordered" evidence="1">
    <location>
        <begin position="428"/>
        <end position="513"/>
    </location>
</feature>
<feature type="compositionally biased region" description="Acidic residues" evidence="1">
    <location>
        <begin position="160"/>
        <end position="174"/>
    </location>
</feature>
<organism evidence="4 5">
    <name type="scientific">Lachnotalea glycerini</name>
    <dbReference type="NCBI Taxonomy" id="1763509"/>
    <lineage>
        <taxon>Bacteria</taxon>
        <taxon>Bacillati</taxon>
        <taxon>Bacillota</taxon>
        <taxon>Clostridia</taxon>
        <taxon>Lachnospirales</taxon>
        <taxon>Lachnospiraceae</taxon>
        <taxon>Lachnotalea</taxon>
    </lineage>
</organism>
<reference evidence="4 5" key="1">
    <citation type="journal article" date="2017" name="Genome Announc.">
        <title>Draft Genome Sequence of a Sporulating and Motile Strain of Lachnotalea glycerini Isolated from Water in Quebec City, Canada.</title>
        <authorList>
            <person name="Maheux A.F."/>
            <person name="Boudreau D.K."/>
            <person name="Berube E."/>
            <person name="Boissinot M."/>
            <person name="Raymond F."/>
            <person name="Brodeur S."/>
            <person name="Corbeil J."/>
            <person name="Isabel S."/>
            <person name="Omar R.F."/>
            <person name="Bergeron M.G."/>
        </authorList>
    </citation>
    <scope>NUCLEOTIDE SEQUENCE [LARGE SCALE GENOMIC DNA]</scope>
    <source>
        <strain evidence="4 5">CCRI-19302</strain>
    </source>
</reference>
<dbReference type="AlphaFoldDB" id="A0A371J5K0"/>
<keyword evidence="2" id="KW-1133">Transmembrane helix</keyword>
<feature type="domain" description="Cohesin" evidence="3">
    <location>
        <begin position="31"/>
        <end position="159"/>
    </location>
</feature>
<dbReference type="EMBL" id="NOKA02000094">
    <property type="protein sequence ID" value="RDY27963.1"/>
    <property type="molecule type" value="Genomic_DNA"/>
</dbReference>
<evidence type="ECO:0000256" key="2">
    <source>
        <dbReference type="SAM" id="Phobius"/>
    </source>
</evidence>
<dbReference type="GO" id="GO:0000272">
    <property type="term" value="P:polysaccharide catabolic process"/>
    <property type="evidence" value="ECO:0007669"/>
    <property type="project" value="InterPro"/>
</dbReference>
<feature type="compositionally biased region" description="Acidic residues" evidence="1">
    <location>
        <begin position="484"/>
        <end position="513"/>
    </location>
</feature>
<dbReference type="Pfam" id="PF00963">
    <property type="entry name" value="Cohesin"/>
    <property type="match status" value="1"/>
</dbReference>
<accession>A0A371J5K0</accession>
<evidence type="ECO:0000313" key="4">
    <source>
        <dbReference type="EMBL" id="RDY27963.1"/>
    </source>
</evidence>
<dbReference type="Gene3D" id="2.60.40.680">
    <property type="match status" value="1"/>
</dbReference>
<dbReference type="OrthoDB" id="2020989at2"/>
<proteinExistence type="predicted"/>
<sequence>MNALKKITLMIMTCILMIGIKSSIVYASSGTISLSDPTAEAGDSVSVTVKVTATGSTTIKSVDMELTYDKSVLEFVSGTQATGESGTIQLSGTADSSIKTYSLEFKALKAGTSNIKISTYDIKDSNDTAIEMSKVGSSTVTISGDLVVSDTQAEVTTNESTDEDQQQETETEETQDSKIVTPPKKDVEVEIAGTPFYVCKIPESVIPEGFEYIGYLYDGVAVDALKKDDMILFYLNQIGEEPYCFYVYDEENNGFSIYAPIYPNLEYSVVNLDEGVEIPSGFTSTAISVGGVAVSGWQSDSNSEYYLLYLMTSEGNKNLYLYDVVEKTVQRYYYETDTTETSGDSYQVMYAELNDKYNSTIQSKMRIIYALIVLAVILIFAIIHLAFKLSDKRHPIIEEDEEDEAEEIWAQEIQNEDLPQDDINKDLTEKNQFDDNYEDDYDEDFEDDMPTKKEMRKAAKLEKKEKAKSEKANKAFGKKKTKEDELENSEDDFDDSDDFELQIFDLDDDNDKK</sequence>
<feature type="transmembrane region" description="Helical" evidence="2">
    <location>
        <begin position="367"/>
        <end position="387"/>
    </location>
</feature>
<keyword evidence="5" id="KW-1185">Reference proteome</keyword>
<name>A0A371J5K0_9FIRM</name>
<evidence type="ECO:0000259" key="3">
    <source>
        <dbReference type="Pfam" id="PF00963"/>
    </source>
</evidence>
<dbReference type="CDD" id="cd08547">
    <property type="entry name" value="Type_II_cohesin"/>
    <property type="match status" value="1"/>
</dbReference>
<feature type="region of interest" description="Disordered" evidence="1">
    <location>
        <begin position="152"/>
        <end position="179"/>
    </location>
</feature>
<dbReference type="InterPro" id="IPR008965">
    <property type="entry name" value="CBM2/CBM3_carb-bd_dom_sf"/>
</dbReference>
<comment type="caution">
    <text evidence="4">The sequence shown here is derived from an EMBL/GenBank/DDBJ whole genome shotgun (WGS) entry which is preliminary data.</text>
</comment>
<dbReference type="GO" id="GO:0030246">
    <property type="term" value="F:carbohydrate binding"/>
    <property type="evidence" value="ECO:0007669"/>
    <property type="project" value="InterPro"/>
</dbReference>
<keyword evidence="2" id="KW-0812">Transmembrane</keyword>
<gene>
    <name evidence="4" type="ORF">CG710_020070</name>
</gene>
<dbReference type="RefSeq" id="WP_094375975.1">
    <property type="nucleotide sequence ID" value="NZ_NOKA02000094.1"/>
</dbReference>
<feature type="compositionally biased region" description="Acidic residues" evidence="1">
    <location>
        <begin position="435"/>
        <end position="448"/>
    </location>
</feature>
<keyword evidence="2" id="KW-0472">Membrane</keyword>
<evidence type="ECO:0000313" key="5">
    <source>
        <dbReference type="Proteomes" id="UP000216411"/>
    </source>
</evidence>
<dbReference type="Proteomes" id="UP000216411">
    <property type="component" value="Unassembled WGS sequence"/>
</dbReference>
<evidence type="ECO:0000256" key="1">
    <source>
        <dbReference type="SAM" id="MobiDB-lite"/>
    </source>
</evidence>
<dbReference type="SUPFAM" id="SSF49384">
    <property type="entry name" value="Carbohydrate-binding domain"/>
    <property type="match status" value="1"/>
</dbReference>
<dbReference type="InterPro" id="IPR002102">
    <property type="entry name" value="Cohesin_dom"/>
</dbReference>
<protein>
    <recommendedName>
        <fullName evidence="3">Cohesin domain-containing protein</fullName>
    </recommendedName>
</protein>